<reference evidence="1" key="1">
    <citation type="submission" date="2020-12" db="EMBL/GenBank/DDBJ databases">
        <authorList>
            <person name="Iha C."/>
        </authorList>
    </citation>
    <scope>NUCLEOTIDE SEQUENCE</scope>
</reference>
<dbReference type="EMBL" id="CAJHUC010002697">
    <property type="protein sequence ID" value="CAD7704213.1"/>
    <property type="molecule type" value="Genomic_DNA"/>
</dbReference>
<accession>A0A8S1JDH9</accession>
<proteinExistence type="predicted"/>
<comment type="caution">
    <text evidence="1">The sequence shown here is derived from an EMBL/GenBank/DDBJ whole genome shotgun (WGS) entry which is preliminary data.</text>
</comment>
<name>A0A8S1JDH9_9CHLO</name>
<organism evidence="1 2">
    <name type="scientific">Ostreobium quekettii</name>
    <dbReference type="NCBI Taxonomy" id="121088"/>
    <lineage>
        <taxon>Eukaryota</taxon>
        <taxon>Viridiplantae</taxon>
        <taxon>Chlorophyta</taxon>
        <taxon>core chlorophytes</taxon>
        <taxon>Ulvophyceae</taxon>
        <taxon>TCBD clade</taxon>
        <taxon>Bryopsidales</taxon>
        <taxon>Ostreobineae</taxon>
        <taxon>Ostreobiaceae</taxon>
        <taxon>Ostreobium</taxon>
    </lineage>
</organism>
<gene>
    <name evidence="1" type="ORF">OSTQU699_LOCUS9570</name>
</gene>
<dbReference type="Proteomes" id="UP000708148">
    <property type="component" value="Unassembled WGS sequence"/>
</dbReference>
<evidence type="ECO:0000313" key="2">
    <source>
        <dbReference type="Proteomes" id="UP000708148"/>
    </source>
</evidence>
<protein>
    <submittedName>
        <fullName evidence="1">Uncharacterized protein</fullName>
    </submittedName>
</protein>
<evidence type="ECO:0000313" key="1">
    <source>
        <dbReference type="EMBL" id="CAD7704213.1"/>
    </source>
</evidence>
<dbReference type="AlphaFoldDB" id="A0A8S1JDH9"/>
<sequence>MTERIGDSCIDFTSLSVFVDMAPYVHEVLTEYQDAENEDREPRIPPMPRLWPAFKNGLYLALRQAAVTFVRWIFDWGVSVHCSTSTALRLLTEQITGGRSSKYLLTCPG</sequence>
<keyword evidence="2" id="KW-1185">Reference proteome</keyword>